<dbReference type="EMBL" id="BMPD01000011">
    <property type="protein sequence ID" value="GGK84036.1"/>
    <property type="molecule type" value="Genomic_DNA"/>
</dbReference>
<reference evidence="1" key="1">
    <citation type="journal article" date="2014" name="Int. J. Syst. Evol. Microbiol.">
        <title>Complete genome sequence of Corynebacterium casei LMG S-19264T (=DSM 44701T), isolated from a smear-ripened cheese.</title>
        <authorList>
            <consortium name="US DOE Joint Genome Institute (JGI-PGF)"/>
            <person name="Walter F."/>
            <person name="Albersmeier A."/>
            <person name="Kalinowski J."/>
            <person name="Ruckert C."/>
        </authorList>
    </citation>
    <scope>NUCLEOTIDE SEQUENCE</scope>
    <source>
        <strain evidence="1">JCM 19018</strain>
    </source>
</reference>
<comment type="caution">
    <text evidence="1">The sequence shown here is derived from an EMBL/GenBank/DDBJ whole genome shotgun (WGS) entry which is preliminary data.</text>
</comment>
<accession>A0A830EQ61</accession>
<dbReference type="Proteomes" id="UP000614221">
    <property type="component" value="Unassembled WGS sequence"/>
</dbReference>
<sequence length="63" mass="6642">MSVPVLRHTWTLPALRDTAQTGGAVMECEDCGEPGPDLSPVVVGGQRKTLCADCNPYNPLTDG</sequence>
<reference evidence="1" key="2">
    <citation type="submission" date="2020-09" db="EMBL/GenBank/DDBJ databases">
        <authorList>
            <person name="Sun Q."/>
            <person name="Ohkuma M."/>
        </authorList>
    </citation>
    <scope>NUCLEOTIDE SEQUENCE</scope>
    <source>
        <strain evidence="1">JCM 19018</strain>
    </source>
</reference>
<protein>
    <submittedName>
        <fullName evidence="1">Uncharacterized protein</fullName>
    </submittedName>
</protein>
<proteinExistence type="predicted"/>
<dbReference type="AlphaFoldDB" id="A0A830EQ61"/>
<name>A0A830EQ61_9EURY</name>
<evidence type="ECO:0000313" key="2">
    <source>
        <dbReference type="Proteomes" id="UP000614221"/>
    </source>
</evidence>
<evidence type="ECO:0000313" key="1">
    <source>
        <dbReference type="EMBL" id="GGK84036.1"/>
    </source>
</evidence>
<gene>
    <name evidence="1" type="ORF">GCM10009067_40310</name>
</gene>
<organism evidence="1 2">
    <name type="scientific">Haloarcula sebkhae</name>
    <dbReference type="NCBI Taxonomy" id="932660"/>
    <lineage>
        <taxon>Archaea</taxon>
        <taxon>Methanobacteriati</taxon>
        <taxon>Methanobacteriota</taxon>
        <taxon>Stenosarchaea group</taxon>
        <taxon>Halobacteria</taxon>
        <taxon>Halobacteriales</taxon>
        <taxon>Haloarculaceae</taxon>
        <taxon>Haloarcula</taxon>
    </lineage>
</organism>